<organism evidence="2 3">
    <name type="scientific">Paenibacillus typhae</name>
    <dbReference type="NCBI Taxonomy" id="1174501"/>
    <lineage>
        <taxon>Bacteria</taxon>
        <taxon>Bacillati</taxon>
        <taxon>Bacillota</taxon>
        <taxon>Bacilli</taxon>
        <taxon>Bacillales</taxon>
        <taxon>Paenibacillaceae</taxon>
        <taxon>Paenibacillus</taxon>
    </lineage>
</organism>
<feature type="transmembrane region" description="Helical" evidence="1">
    <location>
        <begin position="78"/>
        <end position="98"/>
    </location>
</feature>
<accession>A0A1G9BMX1</accession>
<dbReference type="EMBL" id="FNDX01000041">
    <property type="protein sequence ID" value="SDK40832.1"/>
    <property type="molecule type" value="Genomic_DNA"/>
</dbReference>
<dbReference type="AlphaFoldDB" id="A0A1G9BMX1"/>
<keyword evidence="1" id="KW-1133">Transmembrane helix</keyword>
<dbReference type="STRING" id="1174501.SAMN05216192_1418"/>
<dbReference type="RefSeq" id="WP_090718261.1">
    <property type="nucleotide sequence ID" value="NZ_CBCSKY010000043.1"/>
</dbReference>
<keyword evidence="1" id="KW-0812">Transmembrane</keyword>
<gene>
    <name evidence="2" type="ORF">SAMN05216192_1418</name>
</gene>
<proteinExistence type="predicted"/>
<dbReference type="OrthoDB" id="2660515at2"/>
<keyword evidence="3" id="KW-1185">Reference proteome</keyword>
<feature type="transmembrane region" description="Helical" evidence="1">
    <location>
        <begin position="7"/>
        <end position="27"/>
    </location>
</feature>
<dbReference type="Proteomes" id="UP000199050">
    <property type="component" value="Unassembled WGS sequence"/>
</dbReference>
<name>A0A1G9BMX1_9BACL</name>
<keyword evidence="1" id="KW-0472">Membrane</keyword>
<feature type="transmembrane region" description="Helical" evidence="1">
    <location>
        <begin position="39"/>
        <end position="58"/>
    </location>
</feature>
<evidence type="ECO:0000313" key="2">
    <source>
        <dbReference type="EMBL" id="SDK40832.1"/>
    </source>
</evidence>
<feature type="transmembrane region" description="Helical" evidence="1">
    <location>
        <begin position="104"/>
        <end position="126"/>
    </location>
</feature>
<reference evidence="3" key="1">
    <citation type="submission" date="2016-10" db="EMBL/GenBank/DDBJ databases">
        <authorList>
            <person name="Varghese N."/>
            <person name="Submissions S."/>
        </authorList>
    </citation>
    <scope>NUCLEOTIDE SEQUENCE [LARGE SCALE GENOMIC DNA]</scope>
    <source>
        <strain evidence="3">CGMCC 1.11012</strain>
    </source>
</reference>
<protein>
    <submittedName>
        <fullName evidence="2">Uncharacterized protein</fullName>
    </submittedName>
</protein>
<sequence>MQKNRSYAGNISLFYAAVVILTVAFFIMLELPGLQPRSIVSMLAMLSAESVFFGFTVYRLRTPKSNRSPSPVQTGGAWITAAYAAAVLIAAALLDWGLQLQTPAYAAVQVTLLLVSAALLAVTGIYSRKAAAQEQRTNDATRAHTEHQAELKDIRELAGSWRHPGAQWLAELIAGLEEQFRYSDPHSRPDLYDTEEMLTRQISLLHDQVALLLTLRDPGSGWEGAAGELADNIAGTLLLRNRQLAALK</sequence>
<evidence type="ECO:0000256" key="1">
    <source>
        <dbReference type="SAM" id="Phobius"/>
    </source>
</evidence>
<evidence type="ECO:0000313" key="3">
    <source>
        <dbReference type="Proteomes" id="UP000199050"/>
    </source>
</evidence>